<proteinExistence type="inferred from homology"/>
<gene>
    <name evidence="3" type="ORF">BK665_06670</name>
</gene>
<dbReference type="AlphaFoldDB" id="A0A423KPN7"/>
<feature type="domain" description="Peptidase M16 C-terminal" evidence="2">
    <location>
        <begin position="175"/>
        <end position="349"/>
    </location>
</feature>
<sequence>MDAKGPYRMNTTTNNSVTTEFTLDNGLKVVVRQDHRKPAFCSAVTYGVGAFYEEPQERGLSSVVTQALLNNDEQAVVKELGGDFLTHWGEDSMTHQLSLPREHLDTAFKLQAAMMMRAPQDDVFQQHQENELAISRRTSNFVSAVTFGSKLEALIEIGTRYYSTPDELTQSLEQLTLDQIQQWRNDWYVPANAVLVVTGDITPDEVKPLAEEHFGVITQADVPYRDFSVTPPAPGYRQLTQQLETQHPLMLVVFNVPSLATNTDVQSARALQVMTSLLTNAAPQRLVTPGFNPAHTFANHPQFMRGDSRFSFAFYFEGEAQTAEADFWAWLDEVKSTLFTTEEIEPAIQTASANAGQRIDRLEGASRTIGQLITNGCPRQLLDVELEQLGNVTPADIQSTAQMWLTRERATVGHVFPMDK</sequence>
<dbReference type="PANTHER" id="PTHR11851">
    <property type="entry name" value="METALLOPROTEASE"/>
    <property type="match status" value="1"/>
</dbReference>
<reference evidence="3 4" key="1">
    <citation type="submission" date="2016-10" db="EMBL/GenBank/DDBJ databases">
        <title>Comparative genome analysis of multiple Pseudomonas spp. focuses on biocontrol and plant growth promoting traits.</title>
        <authorList>
            <person name="Tao X.-Y."/>
            <person name="Taylor C.G."/>
        </authorList>
    </citation>
    <scope>NUCLEOTIDE SEQUENCE [LARGE SCALE GENOMIC DNA]</scope>
    <source>
        <strain evidence="3 4">39A2</strain>
    </source>
</reference>
<organism evidence="3 4">
    <name type="scientific">Pseudomonas frederiksbergensis</name>
    <dbReference type="NCBI Taxonomy" id="104087"/>
    <lineage>
        <taxon>Bacteria</taxon>
        <taxon>Pseudomonadati</taxon>
        <taxon>Pseudomonadota</taxon>
        <taxon>Gammaproteobacteria</taxon>
        <taxon>Pseudomonadales</taxon>
        <taxon>Pseudomonadaceae</taxon>
        <taxon>Pseudomonas</taxon>
    </lineage>
</organism>
<evidence type="ECO:0000256" key="1">
    <source>
        <dbReference type="ARBA" id="ARBA00007261"/>
    </source>
</evidence>
<dbReference type="OrthoDB" id="9811314at2"/>
<dbReference type="GO" id="GO:0046872">
    <property type="term" value="F:metal ion binding"/>
    <property type="evidence" value="ECO:0007669"/>
    <property type="project" value="InterPro"/>
</dbReference>
<evidence type="ECO:0000313" key="4">
    <source>
        <dbReference type="Proteomes" id="UP000283627"/>
    </source>
</evidence>
<dbReference type="Pfam" id="PF05193">
    <property type="entry name" value="Peptidase_M16_C"/>
    <property type="match status" value="1"/>
</dbReference>
<name>A0A423KPN7_9PSED</name>
<evidence type="ECO:0000313" key="3">
    <source>
        <dbReference type="EMBL" id="RON56589.1"/>
    </source>
</evidence>
<comment type="similarity">
    <text evidence="1">Belongs to the peptidase M16 family.</text>
</comment>
<dbReference type="Proteomes" id="UP000283627">
    <property type="component" value="Unassembled WGS sequence"/>
</dbReference>
<accession>A0A423KPN7</accession>
<dbReference type="InterPro" id="IPR007863">
    <property type="entry name" value="Peptidase_M16_C"/>
</dbReference>
<protein>
    <recommendedName>
        <fullName evidence="2">Peptidase M16 C-terminal domain-containing protein</fullName>
    </recommendedName>
</protein>
<dbReference type="InterPro" id="IPR011249">
    <property type="entry name" value="Metalloenz_LuxS/M16"/>
</dbReference>
<dbReference type="Gene3D" id="3.30.830.10">
    <property type="entry name" value="Metalloenzyme, LuxS/M16 peptidase-like"/>
    <property type="match status" value="2"/>
</dbReference>
<evidence type="ECO:0000259" key="2">
    <source>
        <dbReference type="Pfam" id="PF05193"/>
    </source>
</evidence>
<dbReference type="PANTHER" id="PTHR11851:SF49">
    <property type="entry name" value="MITOCHONDRIAL-PROCESSING PEPTIDASE SUBUNIT ALPHA"/>
    <property type="match status" value="1"/>
</dbReference>
<dbReference type="SUPFAM" id="SSF63411">
    <property type="entry name" value="LuxS/MPP-like metallohydrolase"/>
    <property type="match status" value="2"/>
</dbReference>
<dbReference type="InterPro" id="IPR050361">
    <property type="entry name" value="MPP/UQCRC_Complex"/>
</dbReference>
<dbReference type="EMBL" id="MOBP01000004">
    <property type="protein sequence ID" value="RON56589.1"/>
    <property type="molecule type" value="Genomic_DNA"/>
</dbReference>
<comment type="caution">
    <text evidence="3">The sequence shown here is derived from an EMBL/GenBank/DDBJ whole genome shotgun (WGS) entry which is preliminary data.</text>
</comment>